<dbReference type="Proteomes" id="UP001153620">
    <property type="component" value="Chromosome 4"/>
</dbReference>
<evidence type="ECO:0000256" key="1">
    <source>
        <dbReference type="SAM" id="MobiDB-lite"/>
    </source>
</evidence>
<accession>A0A9N9SAL0</accession>
<reference evidence="3" key="2">
    <citation type="submission" date="2022-10" db="EMBL/GenBank/DDBJ databases">
        <authorList>
            <consortium name="ENA_rothamsted_submissions"/>
            <consortium name="culmorum"/>
            <person name="King R."/>
        </authorList>
    </citation>
    <scope>NUCLEOTIDE SEQUENCE</scope>
</reference>
<reference evidence="3" key="1">
    <citation type="submission" date="2022-01" db="EMBL/GenBank/DDBJ databases">
        <authorList>
            <person name="King R."/>
        </authorList>
    </citation>
    <scope>NUCLEOTIDE SEQUENCE</scope>
</reference>
<keyword evidence="4" id="KW-1185">Reference proteome</keyword>
<proteinExistence type="predicted"/>
<feature type="chain" id="PRO_5040271959" evidence="2">
    <location>
        <begin position="20"/>
        <end position="188"/>
    </location>
</feature>
<feature type="compositionally biased region" description="Low complexity" evidence="1">
    <location>
        <begin position="70"/>
        <end position="83"/>
    </location>
</feature>
<sequence length="188" mass="20242">MIKLFSLSIIFLMVMSACGKPQLPQTTPTIPSYVILPQIPNNFTPPPPGQPSSFSINQIRNRRASANKTAFSSPSASFSSSRSSSEENQSKTHKKSPNGSTTFRKPEQHDEPKLLDSGRAKIEAYSAPLAQLDLPGMMPPVTHRMLINESNADGLLVFTTPGTTTVATTIPTTMTSGDIKETTLGNGH</sequence>
<evidence type="ECO:0000313" key="4">
    <source>
        <dbReference type="Proteomes" id="UP001153620"/>
    </source>
</evidence>
<keyword evidence="2" id="KW-0732">Signal</keyword>
<organism evidence="3 4">
    <name type="scientific">Chironomus riparius</name>
    <dbReference type="NCBI Taxonomy" id="315576"/>
    <lineage>
        <taxon>Eukaryota</taxon>
        <taxon>Metazoa</taxon>
        <taxon>Ecdysozoa</taxon>
        <taxon>Arthropoda</taxon>
        <taxon>Hexapoda</taxon>
        <taxon>Insecta</taxon>
        <taxon>Pterygota</taxon>
        <taxon>Neoptera</taxon>
        <taxon>Endopterygota</taxon>
        <taxon>Diptera</taxon>
        <taxon>Nematocera</taxon>
        <taxon>Chironomoidea</taxon>
        <taxon>Chironomidae</taxon>
        <taxon>Chironominae</taxon>
        <taxon>Chironomus</taxon>
    </lineage>
</organism>
<dbReference type="EMBL" id="OU895880">
    <property type="protein sequence ID" value="CAG9811870.1"/>
    <property type="molecule type" value="Genomic_DNA"/>
</dbReference>
<feature type="signal peptide" evidence="2">
    <location>
        <begin position="1"/>
        <end position="19"/>
    </location>
</feature>
<gene>
    <name evidence="3" type="ORF">CHIRRI_LOCUS14677</name>
</gene>
<evidence type="ECO:0000256" key="2">
    <source>
        <dbReference type="SAM" id="SignalP"/>
    </source>
</evidence>
<feature type="region of interest" description="Disordered" evidence="1">
    <location>
        <begin position="63"/>
        <end position="114"/>
    </location>
</feature>
<feature type="compositionally biased region" description="Basic and acidic residues" evidence="1">
    <location>
        <begin position="104"/>
        <end position="114"/>
    </location>
</feature>
<protein>
    <submittedName>
        <fullName evidence="3">Uncharacterized protein</fullName>
    </submittedName>
</protein>
<dbReference type="PROSITE" id="PS51257">
    <property type="entry name" value="PROKAR_LIPOPROTEIN"/>
    <property type="match status" value="1"/>
</dbReference>
<name>A0A9N9SAL0_9DIPT</name>
<evidence type="ECO:0000313" key="3">
    <source>
        <dbReference type="EMBL" id="CAG9811870.1"/>
    </source>
</evidence>
<dbReference type="AlphaFoldDB" id="A0A9N9SAL0"/>